<reference evidence="3" key="2">
    <citation type="submission" date="2007-04" db="EMBL/GenBank/DDBJ databases">
        <title>Complete genome sequence of the nitrogen-fixing bacterium Azorhizobium caulinodans ORS571.</title>
        <authorList>
            <person name="Lee K.B."/>
            <person name="Backer P.D."/>
            <person name="Aono T."/>
            <person name="Liu C.T."/>
            <person name="Suzuki S."/>
            <person name="Suzuki T."/>
            <person name="Kaneko T."/>
            <person name="Yamada M."/>
            <person name="Tabata S."/>
            <person name="Kupfer D.M."/>
            <person name="Najar F.Z."/>
            <person name="Wiley G.B."/>
            <person name="Roe B."/>
            <person name="Binnewies T."/>
            <person name="Ussery D."/>
            <person name="Vereecke D."/>
            <person name="Gevers D."/>
            <person name="Holsters M."/>
            <person name="Oyaizu H."/>
        </authorList>
    </citation>
    <scope>NUCLEOTIDE SEQUENCE [LARGE SCALE GENOMIC DNA]</scope>
    <source>
        <strain evidence="3">ATCC 43989 / DSM 5975 / JCM 20966 / LMG 6465 / NBRC 14845 / NCIMB 13405 / ORS 571</strain>
    </source>
</reference>
<proteinExistence type="predicted"/>
<evidence type="ECO:0000313" key="3">
    <source>
        <dbReference type="Proteomes" id="UP000000270"/>
    </source>
</evidence>
<dbReference type="STRING" id="438753.AZC_3591"/>
<reference evidence="2 3" key="4">
    <citation type="journal article" date="2009" name="Appl. Environ. Microbiol.">
        <title>Comparative genome-wide transcriptional profiling of Azorhizobium caulinodans ORS571 grown under free-living and symbiotic conditions.</title>
        <authorList>
            <person name="Tsukada S."/>
            <person name="Aono T."/>
            <person name="Akiba N."/>
            <person name="Lee KB."/>
            <person name="Liu CT."/>
            <person name="Toyazaki H."/>
            <person name="Oyaizu H."/>
        </authorList>
    </citation>
    <scope>NUCLEOTIDE SEQUENCE [LARGE SCALE GENOMIC DNA]</scope>
    <source>
        <strain evidence="3">ATCC 43989 / DSM 5975 / JCM 20966 / LMG 6465 / NBRC 14845 / NCIMB 13405 / ORS 571</strain>
    </source>
</reference>
<gene>
    <name evidence="2" type="ordered locus">AZC_3591</name>
</gene>
<dbReference type="KEGG" id="azc:AZC_3591"/>
<protein>
    <recommendedName>
        <fullName evidence="1">dATP/dGTP diphosphohydrolase N-terminal domain-containing protein</fullName>
    </recommendedName>
</protein>
<dbReference type="Proteomes" id="UP000000270">
    <property type="component" value="Chromosome"/>
</dbReference>
<name>A8IF88_AZOC5</name>
<feature type="domain" description="dATP/dGTP diphosphohydrolase N-terminal" evidence="1">
    <location>
        <begin position="11"/>
        <end position="108"/>
    </location>
</feature>
<reference evidence="2 3" key="1">
    <citation type="journal article" date="2007" name="Appl. Environ. Microbiol.">
        <title>Rhizobial factors required for stem nodule maturation and maintenance in Sesbania rostrata-Azorhizobium caulinodans ORS571 symbiosis.</title>
        <authorList>
            <person name="Suzuki S."/>
            <person name="Aono T."/>
            <person name="Lee KB."/>
            <person name="Suzuki T."/>
            <person name="Liu CT."/>
            <person name="Miwa H."/>
            <person name="Wakao S."/>
            <person name="Iki T."/>
            <person name="Oyaizu H."/>
        </authorList>
    </citation>
    <scope>NUCLEOTIDE SEQUENCE [LARGE SCALE GENOMIC DNA]</scope>
    <source>
        <strain evidence="3">ATCC 43989 / DSM 5975 / JCM 20966 / LMG 6465 / NBRC 14845 / NCIMB 13405 / ORS 571</strain>
    </source>
</reference>
<dbReference type="HOGENOM" id="CLU_1988059_0_0_5"/>
<dbReference type="EMBL" id="AP009384">
    <property type="protein sequence ID" value="BAF89589.1"/>
    <property type="molecule type" value="Genomic_DNA"/>
</dbReference>
<dbReference type="RefSeq" id="WP_012172114.1">
    <property type="nucleotide sequence ID" value="NC_009937.1"/>
</dbReference>
<evidence type="ECO:0000259" key="1">
    <source>
        <dbReference type="Pfam" id="PF18909"/>
    </source>
</evidence>
<evidence type="ECO:0000313" key="2">
    <source>
        <dbReference type="EMBL" id="BAF89589.1"/>
    </source>
</evidence>
<accession>A8IF88</accession>
<dbReference type="Pfam" id="PF18909">
    <property type="entry name" value="dGTP_diPhyd_N"/>
    <property type="match status" value="1"/>
</dbReference>
<keyword evidence="3" id="KW-1185">Reference proteome</keyword>
<reference evidence="2 3" key="3">
    <citation type="journal article" date="2008" name="BMC Genomics">
        <title>The genome of the versatile nitrogen fixer Azorhizobium caulinodans ORS571.</title>
        <authorList>
            <person name="Lee KB."/>
            <person name="Backer P.D."/>
            <person name="Aono T."/>
            <person name="Liu CT."/>
            <person name="Suzuki S."/>
            <person name="Suzuki T."/>
            <person name="Kaneko T."/>
            <person name="Yamada M."/>
            <person name="Tabata S."/>
            <person name="Kupfer D.M."/>
            <person name="Najar F.Z."/>
            <person name="Wiley G.B."/>
            <person name="Roe B."/>
            <person name="Binnewies T.T."/>
            <person name="Ussery D.W."/>
            <person name="D'Haeze W."/>
            <person name="Herder J.D."/>
            <person name="Gevers D."/>
            <person name="Vereecke D."/>
            <person name="Holsters M."/>
            <person name="Oyaizu H."/>
        </authorList>
    </citation>
    <scope>NUCLEOTIDE SEQUENCE [LARGE SCALE GENOMIC DNA]</scope>
    <source>
        <strain evidence="3">ATCC 43989 / DSM 5975 / JCM 20966 / LMG 6465 / NBRC 14845 / NCIMB 13405 / ORS 571</strain>
    </source>
</reference>
<reference evidence="2 3" key="6">
    <citation type="journal article" date="2011" name="Appl. Environ. Microbiol.">
        <title>Involvement of the azorhizobial chromosome partition gene (parA) in the onset of bacteroid differentiation during Sesbania rostrata stem nodule development.</title>
        <authorList>
            <person name="Liu CT."/>
            <person name="Lee KB."/>
            <person name="Wang YS."/>
            <person name="Peng MH."/>
            <person name="Lee KT."/>
            <person name="Suzuki S."/>
            <person name="Suzuki T."/>
            <person name="Oyaizu H."/>
        </authorList>
    </citation>
    <scope>NUCLEOTIDE SEQUENCE [LARGE SCALE GENOMIC DNA]</scope>
    <source>
        <strain evidence="3">ATCC 43989 / DSM 5975 / JCM 20966 / LMG 6465 / NBRC 14845 / NCIMB 13405 / ORS 571</strain>
    </source>
</reference>
<dbReference type="AlphaFoldDB" id="A8IF88"/>
<reference evidence="2 3" key="5">
    <citation type="journal article" date="2010" name="Appl. Environ. Microbiol.">
        <title>phrR-like gene praR of Azorhizobium caulinodans ORS571 is essential for symbiosis with Sesbania rostrata and is involved in expression of reb genes.</title>
        <authorList>
            <person name="Akiba N."/>
            <person name="Aono T."/>
            <person name="Toyazaki H."/>
            <person name="Sato S."/>
            <person name="Oyaizu H."/>
        </authorList>
    </citation>
    <scope>NUCLEOTIDE SEQUENCE [LARGE SCALE GENOMIC DNA]</scope>
    <source>
        <strain evidence="3">ATCC 43989 / DSM 5975 / JCM 20966 / LMG 6465 / NBRC 14845 / NCIMB 13405 / ORS 571</strain>
    </source>
</reference>
<sequence>MTAPAYPDDNPKTLVGLKKPPIQFIPPSAIVFLGQAMADGAKKYGPMNWREKRVSTSVYYDAGMRHRMSFWDGEDVAPDSLVHHLAHSMACDAIVLDALVTGNLNDDRPIKGSLPDLIVQLTKKD</sequence>
<dbReference type="InterPro" id="IPR044038">
    <property type="entry name" value="dATP/dGTP_diPOhydrolase_N"/>
</dbReference>
<organism evidence="2 3">
    <name type="scientific">Azorhizobium caulinodans (strain ATCC 43989 / DSM 5975 / JCM 20966 / LMG 6465 / NBRC 14845 / NCIMB 13405 / ORS 571)</name>
    <dbReference type="NCBI Taxonomy" id="438753"/>
    <lineage>
        <taxon>Bacteria</taxon>
        <taxon>Pseudomonadati</taxon>
        <taxon>Pseudomonadota</taxon>
        <taxon>Alphaproteobacteria</taxon>
        <taxon>Hyphomicrobiales</taxon>
        <taxon>Xanthobacteraceae</taxon>
        <taxon>Azorhizobium</taxon>
    </lineage>
</organism>
<dbReference type="eggNOG" id="ENOG5033MRT">
    <property type="taxonomic scope" value="Bacteria"/>
</dbReference>